<dbReference type="Gene3D" id="1.10.472.170">
    <property type="match status" value="1"/>
</dbReference>
<organism evidence="9 10">
    <name type="scientific">Halorubellus litoreus</name>
    <dbReference type="NCBI Taxonomy" id="755308"/>
    <lineage>
        <taxon>Archaea</taxon>
        <taxon>Methanobacteriati</taxon>
        <taxon>Methanobacteriota</taxon>
        <taxon>Stenosarchaea group</taxon>
        <taxon>Halobacteria</taxon>
        <taxon>Halobacteriales</taxon>
        <taxon>Halorubellaceae</taxon>
        <taxon>Halorubellus</taxon>
    </lineage>
</organism>
<sequence length="309" mass="33781">MSQIVSDTVESSSRTDTKSRSCPECDGTIATTDHESVCQRCGLVVDDHHIDRGPDWRPTDDTESKRHTGTARTETLHDRGLTTQIGHGHDANGRSLSGKKRSQLNRLRREHKRGMFESKADRNLAEGFTEVRRILSCLDLSTNLREQACRLFRTAQSEELLVGQSIERVAAACVYAACRCNQTPRTIDEVAEPAKVGADTLQSTYNTLNAELDIPAPPRSPVEFVPQHASALDVPDHVRQTARELATVATETNVAMGCDPSAFAGSCLYQAGRDHSYPISQDAVGDVVGTCAKTIRSHLARLDGLEDDA</sequence>
<evidence type="ECO:0000259" key="8">
    <source>
        <dbReference type="PROSITE" id="PS51134"/>
    </source>
</evidence>
<keyword evidence="10" id="KW-1185">Reference proteome</keyword>
<protein>
    <submittedName>
        <fullName evidence="9">Transcription initiation factor IIB family protein</fullName>
    </submittedName>
</protein>
<comment type="caution">
    <text evidence="9">The sequence shown here is derived from an EMBL/GenBank/DDBJ whole genome shotgun (WGS) entry which is preliminary data.</text>
</comment>
<accession>A0ABD5VN33</accession>
<dbReference type="PANTHER" id="PTHR11618">
    <property type="entry name" value="TRANSCRIPTION INITIATION FACTOR IIB-RELATED"/>
    <property type="match status" value="1"/>
</dbReference>
<dbReference type="SUPFAM" id="SSF47954">
    <property type="entry name" value="Cyclin-like"/>
    <property type="match status" value="2"/>
</dbReference>
<dbReference type="EMBL" id="JBHSXN010000004">
    <property type="protein sequence ID" value="MFC6954894.1"/>
    <property type="molecule type" value="Genomic_DNA"/>
</dbReference>
<evidence type="ECO:0000256" key="7">
    <source>
        <dbReference type="SAM" id="MobiDB-lite"/>
    </source>
</evidence>
<keyword evidence="2 6" id="KW-0863">Zinc-finger</keyword>
<dbReference type="InterPro" id="IPR013150">
    <property type="entry name" value="TFIIB_cyclin"/>
</dbReference>
<feature type="region of interest" description="Disordered" evidence="7">
    <location>
        <begin position="49"/>
        <end position="102"/>
    </location>
</feature>
<keyword evidence="3" id="KW-0862">Zinc</keyword>
<evidence type="ECO:0000256" key="2">
    <source>
        <dbReference type="ARBA" id="ARBA00022771"/>
    </source>
</evidence>
<dbReference type="RefSeq" id="WP_336351836.1">
    <property type="nucleotide sequence ID" value="NZ_JAZAQL010000004.1"/>
</dbReference>
<evidence type="ECO:0000256" key="1">
    <source>
        <dbReference type="ARBA" id="ARBA00022737"/>
    </source>
</evidence>
<evidence type="ECO:0000313" key="9">
    <source>
        <dbReference type="EMBL" id="MFC6954894.1"/>
    </source>
</evidence>
<dbReference type="AlphaFoldDB" id="A0ABD5VN33"/>
<dbReference type="PANTHER" id="PTHR11618:SF13">
    <property type="entry name" value="TRANSCRIPTION INITIATION FACTOR IIB"/>
    <property type="match status" value="1"/>
</dbReference>
<dbReference type="GO" id="GO:0008270">
    <property type="term" value="F:zinc ion binding"/>
    <property type="evidence" value="ECO:0007669"/>
    <property type="project" value="UniProtKB-KW"/>
</dbReference>
<evidence type="ECO:0000313" key="10">
    <source>
        <dbReference type="Proteomes" id="UP001596395"/>
    </source>
</evidence>
<feature type="compositionally biased region" description="Basic and acidic residues" evidence="7">
    <location>
        <begin position="49"/>
        <end position="66"/>
    </location>
</feature>
<keyword evidence="2 6" id="KW-0479">Metal-binding</keyword>
<dbReference type="Gene3D" id="1.10.472.10">
    <property type="entry name" value="Cyclin-like"/>
    <property type="match status" value="1"/>
</dbReference>
<dbReference type="Pfam" id="PF00382">
    <property type="entry name" value="TFIIB"/>
    <property type="match status" value="2"/>
</dbReference>
<dbReference type="PRINTS" id="PR00685">
    <property type="entry name" value="TIFACTORIIB"/>
</dbReference>
<gene>
    <name evidence="9" type="ORF">ACFQGB_18660</name>
</gene>
<keyword evidence="5" id="KW-0804">Transcription</keyword>
<feature type="region of interest" description="Disordered" evidence="7">
    <location>
        <begin position="1"/>
        <end position="25"/>
    </location>
</feature>
<name>A0ABD5VN33_9EURY</name>
<feature type="compositionally biased region" description="Polar residues" evidence="7">
    <location>
        <begin position="1"/>
        <end position="12"/>
    </location>
</feature>
<dbReference type="Proteomes" id="UP001596395">
    <property type="component" value="Unassembled WGS sequence"/>
</dbReference>
<dbReference type="InterPro" id="IPR013137">
    <property type="entry name" value="Znf_TFIIB"/>
</dbReference>
<proteinExistence type="predicted"/>
<dbReference type="Pfam" id="PF08271">
    <property type="entry name" value="Zn_Ribbon_TF"/>
    <property type="match status" value="1"/>
</dbReference>
<feature type="compositionally biased region" description="Basic and acidic residues" evidence="7">
    <location>
        <begin position="13"/>
        <end position="23"/>
    </location>
</feature>
<dbReference type="PROSITE" id="PS51134">
    <property type="entry name" value="ZF_TFIIB"/>
    <property type="match status" value="1"/>
</dbReference>
<evidence type="ECO:0000256" key="5">
    <source>
        <dbReference type="ARBA" id="ARBA00023163"/>
    </source>
</evidence>
<dbReference type="CDD" id="cd00043">
    <property type="entry name" value="CYCLIN_SF"/>
    <property type="match status" value="1"/>
</dbReference>
<reference evidence="9 10" key="1">
    <citation type="journal article" date="2019" name="Int. J. Syst. Evol. Microbiol.">
        <title>The Global Catalogue of Microorganisms (GCM) 10K type strain sequencing project: providing services to taxonomists for standard genome sequencing and annotation.</title>
        <authorList>
            <consortium name="The Broad Institute Genomics Platform"/>
            <consortium name="The Broad Institute Genome Sequencing Center for Infectious Disease"/>
            <person name="Wu L."/>
            <person name="Ma J."/>
        </authorList>
    </citation>
    <scope>NUCLEOTIDE SEQUENCE [LARGE SCALE GENOMIC DNA]</scope>
    <source>
        <strain evidence="9 10">GX26</strain>
    </source>
</reference>
<keyword evidence="4" id="KW-0805">Transcription regulation</keyword>
<dbReference type="SUPFAM" id="SSF57783">
    <property type="entry name" value="Zinc beta-ribbon"/>
    <property type="match status" value="1"/>
</dbReference>
<keyword evidence="1" id="KW-0677">Repeat</keyword>
<feature type="domain" description="TFIIB-type" evidence="8">
    <location>
        <begin position="18"/>
        <end position="46"/>
    </location>
</feature>
<evidence type="ECO:0000256" key="6">
    <source>
        <dbReference type="PROSITE-ProRule" id="PRU00469"/>
    </source>
</evidence>
<evidence type="ECO:0000256" key="4">
    <source>
        <dbReference type="ARBA" id="ARBA00023015"/>
    </source>
</evidence>
<evidence type="ECO:0000256" key="3">
    <source>
        <dbReference type="ARBA" id="ARBA00022833"/>
    </source>
</evidence>
<dbReference type="InterPro" id="IPR036915">
    <property type="entry name" value="Cyclin-like_sf"/>
</dbReference>
<dbReference type="InterPro" id="IPR000812">
    <property type="entry name" value="TFIIB"/>
</dbReference>